<comment type="caution">
    <text evidence="1">The sequence shown here is derived from an EMBL/GenBank/DDBJ whole genome shotgun (WGS) entry which is preliminary data.</text>
</comment>
<gene>
    <name evidence="2" type="ORF">AVEN_173936_1</name>
    <name evidence="3" type="ORF">AVEN_188734_1</name>
    <name evidence="4" type="ORF">AVEN_208145_1</name>
    <name evidence="1" type="ORF">AVEN_78744_1</name>
</gene>
<dbReference type="EMBL" id="BGPR01197034">
    <property type="protein sequence ID" value="GBN07579.1"/>
    <property type="molecule type" value="Genomic_DNA"/>
</dbReference>
<dbReference type="AlphaFoldDB" id="A0A4Y2KYS8"/>
<evidence type="ECO:0000313" key="3">
    <source>
        <dbReference type="EMBL" id="GBN07579.1"/>
    </source>
</evidence>
<proteinExistence type="predicted"/>
<keyword evidence="5" id="KW-1185">Reference proteome</keyword>
<evidence type="ECO:0000313" key="5">
    <source>
        <dbReference type="Proteomes" id="UP000499080"/>
    </source>
</evidence>
<evidence type="ECO:0000313" key="1">
    <source>
        <dbReference type="EMBL" id="GBN07531.1"/>
    </source>
</evidence>
<sequence>MEFWHRNPEVYKAYVNTESILGFKIFMKFVKKHFGFVFDEKSFALKTKFRAIVFQREILENESEKENVEFFKFLVRESVTAKASIDRLSHHHFMGDEDEDPRLFEAEDLKLQEFFNIPLGELIYLIDEILENV</sequence>
<reference evidence="1 5" key="1">
    <citation type="journal article" date="2019" name="Sci. Rep.">
        <title>Orb-weaving spider Araneus ventricosus genome elucidates the spidroin gene catalogue.</title>
        <authorList>
            <person name="Kono N."/>
            <person name="Nakamura H."/>
            <person name="Ohtoshi R."/>
            <person name="Moran D.A.P."/>
            <person name="Shinohara A."/>
            <person name="Yoshida Y."/>
            <person name="Fujiwara M."/>
            <person name="Mori M."/>
            <person name="Tomita M."/>
            <person name="Arakawa K."/>
        </authorList>
    </citation>
    <scope>NUCLEOTIDE SEQUENCE [LARGE SCALE GENOMIC DNA]</scope>
</reference>
<evidence type="ECO:0000313" key="2">
    <source>
        <dbReference type="EMBL" id="GBN07570.1"/>
    </source>
</evidence>
<evidence type="ECO:0000313" key="4">
    <source>
        <dbReference type="EMBL" id="GBN07591.1"/>
    </source>
</evidence>
<dbReference type="EMBL" id="BGPR01197031">
    <property type="protein sequence ID" value="GBN07570.1"/>
    <property type="molecule type" value="Genomic_DNA"/>
</dbReference>
<dbReference type="Proteomes" id="UP000499080">
    <property type="component" value="Unassembled WGS sequence"/>
</dbReference>
<name>A0A4Y2KYS8_ARAVE</name>
<accession>A0A4Y2KYS8</accession>
<dbReference type="EMBL" id="BGPR01197039">
    <property type="protein sequence ID" value="GBN07591.1"/>
    <property type="molecule type" value="Genomic_DNA"/>
</dbReference>
<organism evidence="1 5">
    <name type="scientific">Araneus ventricosus</name>
    <name type="common">Orbweaver spider</name>
    <name type="synonym">Epeira ventricosa</name>
    <dbReference type="NCBI Taxonomy" id="182803"/>
    <lineage>
        <taxon>Eukaryota</taxon>
        <taxon>Metazoa</taxon>
        <taxon>Ecdysozoa</taxon>
        <taxon>Arthropoda</taxon>
        <taxon>Chelicerata</taxon>
        <taxon>Arachnida</taxon>
        <taxon>Araneae</taxon>
        <taxon>Araneomorphae</taxon>
        <taxon>Entelegynae</taxon>
        <taxon>Araneoidea</taxon>
        <taxon>Araneidae</taxon>
        <taxon>Araneus</taxon>
    </lineage>
</organism>
<protein>
    <submittedName>
        <fullName evidence="1">Uncharacterized protein</fullName>
    </submittedName>
</protein>
<dbReference type="EMBL" id="BGPR01197014">
    <property type="protein sequence ID" value="GBN07531.1"/>
    <property type="molecule type" value="Genomic_DNA"/>
</dbReference>